<name>A0A5B7GHD2_PORTR</name>
<proteinExistence type="predicted"/>
<keyword evidence="3" id="KW-1185">Reference proteome</keyword>
<feature type="compositionally biased region" description="Polar residues" evidence="1">
    <location>
        <begin position="74"/>
        <end position="83"/>
    </location>
</feature>
<gene>
    <name evidence="2" type="ORF">E2C01_049902</name>
</gene>
<dbReference type="Proteomes" id="UP000324222">
    <property type="component" value="Unassembled WGS sequence"/>
</dbReference>
<accession>A0A5B7GHD2</accession>
<evidence type="ECO:0000313" key="3">
    <source>
        <dbReference type="Proteomes" id="UP000324222"/>
    </source>
</evidence>
<comment type="caution">
    <text evidence="2">The sequence shown here is derived from an EMBL/GenBank/DDBJ whole genome shotgun (WGS) entry which is preliminary data.</text>
</comment>
<organism evidence="2 3">
    <name type="scientific">Portunus trituberculatus</name>
    <name type="common">Swimming crab</name>
    <name type="synonym">Neptunus trituberculatus</name>
    <dbReference type="NCBI Taxonomy" id="210409"/>
    <lineage>
        <taxon>Eukaryota</taxon>
        <taxon>Metazoa</taxon>
        <taxon>Ecdysozoa</taxon>
        <taxon>Arthropoda</taxon>
        <taxon>Crustacea</taxon>
        <taxon>Multicrustacea</taxon>
        <taxon>Malacostraca</taxon>
        <taxon>Eumalacostraca</taxon>
        <taxon>Eucarida</taxon>
        <taxon>Decapoda</taxon>
        <taxon>Pleocyemata</taxon>
        <taxon>Brachyura</taxon>
        <taxon>Eubrachyura</taxon>
        <taxon>Portunoidea</taxon>
        <taxon>Portunidae</taxon>
        <taxon>Portuninae</taxon>
        <taxon>Portunus</taxon>
    </lineage>
</organism>
<dbReference type="AlphaFoldDB" id="A0A5B7GHD2"/>
<reference evidence="2 3" key="1">
    <citation type="submission" date="2019-05" db="EMBL/GenBank/DDBJ databases">
        <title>Another draft genome of Portunus trituberculatus and its Hox gene families provides insights of decapod evolution.</title>
        <authorList>
            <person name="Jeong J.-H."/>
            <person name="Song I."/>
            <person name="Kim S."/>
            <person name="Choi T."/>
            <person name="Kim D."/>
            <person name="Ryu S."/>
            <person name="Kim W."/>
        </authorList>
    </citation>
    <scope>NUCLEOTIDE SEQUENCE [LARGE SCALE GENOMIC DNA]</scope>
    <source>
        <tissue evidence="2">Muscle</tissue>
    </source>
</reference>
<dbReference type="EMBL" id="VSRR010013572">
    <property type="protein sequence ID" value="MPC55954.1"/>
    <property type="molecule type" value="Genomic_DNA"/>
</dbReference>
<protein>
    <submittedName>
        <fullName evidence="2">Uncharacterized protein</fullName>
    </submittedName>
</protein>
<evidence type="ECO:0000256" key="1">
    <source>
        <dbReference type="SAM" id="MobiDB-lite"/>
    </source>
</evidence>
<sequence>MRGDAFHELHHGLLTSPWQRLALPGAEYTYPSNAKGHTYRKTTNCYLNFPSRRKLSMAPLAEPPPPHRRAVKPRQSNTLQPPSLSGFRSIIPLYRETIQSSSRDVVCELALKTMI</sequence>
<evidence type="ECO:0000313" key="2">
    <source>
        <dbReference type="EMBL" id="MPC55954.1"/>
    </source>
</evidence>
<feature type="region of interest" description="Disordered" evidence="1">
    <location>
        <begin position="56"/>
        <end position="83"/>
    </location>
</feature>